<evidence type="ECO:0000256" key="6">
    <source>
        <dbReference type="ARBA" id="ARBA00023242"/>
    </source>
</evidence>
<dbReference type="Gene3D" id="1.10.20.10">
    <property type="entry name" value="Histone, subunit A"/>
    <property type="match status" value="1"/>
</dbReference>
<evidence type="ECO:0000313" key="10">
    <source>
        <dbReference type="Proteomes" id="UP001566132"/>
    </source>
</evidence>
<dbReference type="InterPro" id="IPR009072">
    <property type="entry name" value="Histone-fold"/>
</dbReference>
<dbReference type="Pfam" id="PF07524">
    <property type="entry name" value="Bromo_TP"/>
    <property type="match status" value="1"/>
</dbReference>
<comment type="caution">
    <text evidence="9">The sequence shown here is derived from an EMBL/GenBank/DDBJ whole genome shotgun (WGS) entry which is preliminary data.</text>
</comment>
<feature type="compositionally biased region" description="Polar residues" evidence="7">
    <location>
        <begin position="253"/>
        <end position="262"/>
    </location>
</feature>
<evidence type="ECO:0000256" key="3">
    <source>
        <dbReference type="ARBA" id="ARBA00017307"/>
    </source>
</evidence>
<keyword evidence="5" id="KW-0804">Transcription</keyword>
<feature type="region of interest" description="Disordered" evidence="7">
    <location>
        <begin position="225"/>
        <end position="262"/>
    </location>
</feature>
<evidence type="ECO:0000256" key="1">
    <source>
        <dbReference type="ARBA" id="ARBA00004123"/>
    </source>
</evidence>
<name>A0ABD1EQK7_HYPHA</name>
<evidence type="ECO:0000256" key="5">
    <source>
        <dbReference type="ARBA" id="ARBA00023163"/>
    </source>
</evidence>
<keyword evidence="4" id="KW-0805">Transcription regulation</keyword>
<dbReference type="CDD" id="cd22918">
    <property type="entry name" value="HFD_TAF8"/>
    <property type="match status" value="1"/>
</dbReference>
<dbReference type="InterPro" id="IPR037818">
    <property type="entry name" value="TAF8"/>
</dbReference>
<feature type="compositionally biased region" description="Basic and acidic residues" evidence="7">
    <location>
        <begin position="227"/>
        <end position="240"/>
    </location>
</feature>
<proteinExistence type="inferred from homology"/>
<evidence type="ECO:0000259" key="8">
    <source>
        <dbReference type="SMART" id="SM00576"/>
    </source>
</evidence>
<organism evidence="9 10">
    <name type="scientific">Hypothenemus hampei</name>
    <name type="common">Coffee berry borer</name>
    <dbReference type="NCBI Taxonomy" id="57062"/>
    <lineage>
        <taxon>Eukaryota</taxon>
        <taxon>Metazoa</taxon>
        <taxon>Ecdysozoa</taxon>
        <taxon>Arthropoda</taxon>
        <taxon>Hexapoda</taxon>
        <taxon>Insecta</taxon>
        <taxon>Pterygota</taxon>
        <taxon>Neoptera</taxon>
        <taxon>Endopterygota</taxon>
        <taxon>Coleoptera</taxon>
        <taxon>Polyphaga</taxon>
        <taxon>Cucujiformia</taxon>
        <taxon>Curculionidae</taxon>
        <taxon>Scolytinae</taxon>
        <taxon>Hypothenemus</taxon>
    </lineage>
</organism>
<comment type="subcellular location">
    <subcellularLocation>
        <location evidence="1">Nucleus</location>
    </subcellularLocation>
</comment>
<evidence type="ECO:0000313" key="9">
    <source>
        <dbReference type="EMBL" id="KAL1501055.1"/>
    </source>
</evidence>
<dbReference type="AlphaFoldDB" id="A0ABD1EQK7"/>
<reference evidence="9 10" key="1">
    <citation type="submission" date="2024-05" db="EMBL/GenBank/DDBJ databases">
        <title>Genetic variation in Jamaican populations of the coffee berry borer (Hypothenemus hampei).</title>
        <authorList>
            <person name="Errbii M."/>
            <person name="Myrie A."/>
        </authorList>
    </citation>
    <scope>NUCLEOTIDE SEQUENCE [LARGE SCALE GENOMIC DNA]</scope>
    <source>
        <strain evidence="9">JA-Hopewell-2020-01-JO</strain>
        <tissue evidence="9">Whole body</tissue>
    </source>
</reference>
<dbReference type="SMART" id="SM00576">
    <property type="entry name" value="BTP"/>
    <property type="match status" value="1"/>
</dbReference>
<protein>
    <recommendedName>
        <fullName evidence="3">Transcription initiation factor TFIID subunit 8</fullName>
    </recommendedName>
</protein>
<dbReference type="SUPFAM" id="SSF47113">
    <property type="entry name" value="Histone-fold"/>
    <property type="match status" value="1"/>
</dbReference>
<dbReference type="InterPro" id="IPR019473">
    <property type="entry name" value="TFIID_su8_C"/>
</dbReference>
<evidence type="ECO:0000256" key="2">
    <source>
        <dbReference type="ARBA" id="ARBA00008767"/>
    </source>
</evidence>
<feature type="domain" description="Bromodomain associated" evidence="8">
    <location>
        <begin position="6"/>
        <end position="81"/>
    </location>
</feature>
<keyword evidence="6" id="KW-0539">Nucleus</keyword>
<dbReference type="EMBL" id="JBDJPC010000005">
    <property type="protein sequence ID" value="KAL1501055.1"/>
    <property type="molecule type" value="Genomic_DNA"/>
</dbReference>
<keyword evidence="10" id="KW-1185">Reference proteome</keyword>
<sequence length="293" mass="32894">MEQQTNPYRKMLAAAASSVIKEVGFDTVEKEALGTLTEMLQAFICELGLMSRNYCELSGRVEPLIADVILGFTEMGFNFSLLESYVKSAKHAVLPSLQQQQAQKQLNMLSAGSKEPLPSHIPKHLPAFPDPHAYVRTPTHKQPIIDYESVREKAAMQKKDIEKALTKFLAKTSVTHNLFDTDDGNNFPLIATKPPYPPYLSALLPQDQIFDPEDLDFDPKSQILQQQKEHKEAQNIKKEEEEQQAEEGEAGGQNLNDSIKSAEDNYQNNVFIDNPYLAATKLPPKEHNIDILS</sequence>
<dbReference type="CDD" id="cd08049">
    <property type="entry name" value="TAF8"/>
    <property type="match status" value="1"/>
</dbReference>
<dbReference type="InterPro" id="IPR006565">
    <property type="entry name" value="BTP"/>
</dbReference>
<evidence type="ECO:0000256" key="7">
    <source>
        <dbReference type="SAM" id="MobiDB-lite"/>
    </source>
</evidence>
<gene>
    <name evidence="9" type="ORF">ABEB36_006454</name>
</gene>
<dbReference type="PANTHER" id="PTHR46469">
    <property type="entry name" value="TRANSCRIPTION INITIATION FACTOR TFIID SUBUNIT 8"/>
    <property type="match status" value="1"/>
</dbReference>
<dbReference type="Pfam" id="PF10406">
    <property type="entry name" value="TAF8_C"/>
    <property type="match status" value="1"/>
</dbReference>
<comment type="similarity">
    <text evidence="2">Belongs to the TAF8 family.</text>
</comment>
<dbReference type="GO" id="GO:0005634">
    <property type="term" value="C:nucleus"/>
    <property type="evidence" value="ECO:0007669"/>
    <property type="project" value="UniProtKB-SubCell"/>
</dbReference>
<dbReference type="PANTHER" id="PTHR46469:SF1">
    <property type="entry name" value="TRANSCRIPTION INITIATION FACTOR TFIID SUBUNIT 8"/>
    <property type="match status" value="1"/>
</dbReference>
<evidence type="ECO:0000256" key="4">
    <source>
        <dbReference type="ARBA" id="ARBA00023015"/>
    </source>
</evidence>
<dbReference type="Proteomes" id="UP001566132">
    <property type="component" value="Unassembled WGS sequence"/>
</dbReference>
<accession>A0ABD1EQK7</accession>